<name>R1GYK4_9GAMM</name>
<dbReference type="Proteomes" id="UP000013526">
    <property type="component" value="Unassembled WGS sequence"/>
</dbReference>
<reference evidence="4 5" key="1">
    <citation type="journal article" date="2013" name="Genome Announc.">
        <title>Draft Genome Sequence of Aeromonas molluscorum Strain 848TT, Isolated from Bivalve Molluscs.</title>
        <authorList>
            <person name="Spataro N."/>
            <person name="Farfan M."/>
            <person name="Albarral V."/>
            <person name="Sanglas A."/>
            <person name="Loren J.G."/>
            <person name="Fuste M.C."/>
            <person name="Bosch E."/>
        </authorList>
    </citation>
    <scope>NUCLEOTIDE SEQUENCE [LARGE SCALE GENOMIC DNA]</scope>
    <source>
        <strain evidence="4 5">848</strain>
    </source>
</reference>
<gene>
    <name evidence="3" type="primary">cheD</name>
    <name evidence="4" type="ORF">G113_19441</name>
</gene>
<dbReference type="Gene3D" id="3.30.1330.200">
    <property type="match status" value="1"/>
</dbReference>
<comment type="function">
    <text evidence="3">Probably deamidates glutamine residues to glutamate on methyl-accepting chemotaxis receptors (MCPs), playing an important role in chemotaxis.</text>
</comment>
<evidence type="ECO:0000256" key="3">
    <source>
        <dbReference type="HAMAP-Rule" id="MF_01440"/>
    </source>
</evidence>
<dbReference type="PATRIC" id="fig|1268236.3.peg.3773"/>
<organism evidence="4 5">
    <name type="scientific">Aeromonas molluscorum 848</name>
    <dbReference type="NCBI Taxonomy" id="1268236"/>
    <lineage>
        <taxon>Bacteria</taxon>
        <taxon>Pseudomonadati</taxon>
        <taxon>Pseudomonadota</taxon>
        <taxon>Gammaproteobacteria</taxon>
        <taxon>Aeromonadales</taxon>
        <taxon>Aeromonadaceae</taxon>
        <taxon>Aeromonas</taxon>
    </lineage>
</organism>
<dbReference type="EC" id="3.5.1.44" evidence="3"/>
<protein>
    <recommendedName>
        <fullName evidence="3">Probable chemoreceptor glutamine deamidase CheD</fullName>
        <ecNumber evidence="3">3.5.1.44</ecNumber>
    </recommendedName>
</protein>
<keyword evidence="5" id="KW-1185">Reference proteome</keyword>
<dbReference type="GO" id="GO:0050568">
    <property type="term" value="F:protein-glutamine glutaminase activity"/>
    <property type="evidence" value="ECO:0007669"/>
    <property type="project" value="UniProtKB-UniRule"/>
</dbReference>
<dbReference type="InterPro" id="IPR005659">
    <property type="entry name" value="Chemorcpt_Glu_NH3ase_CheD"/>
</dbReference>
<sequence length="171" mass="18871">MQPGEALFSQEAMVMRTQLGSCVSLTLWHPRHHWGGMCHFMLPSRRHRERQMAVQLPDSLNGKYADEALAILLQGVAKAGAAPREYVVKLFGGGNMFPQLGERHTQDIASQNVAAAWALVRAQGLDVSAHDLGGTGHRALVFDLNTGHVWVRHSPLILEPGQVDEHRRTGQ</sequence>
<evidence type="ECO:0000313" key="5">
    <source>
        <dbReference type="Proteomes" id="UP000013526"/>
    </source>
</evidence>
<dbReference type="InterPro" id="IPR011324">
    <property type="entry name" value="Cytotoxic_necrot_fac-like_cat"/>
</dbReference>
<keyword evidence="4" id="KW-0675">Receptor</keyword>
<keyword evidence="1 3" id="KW-0145">Chemotaxis</keyword>
<dbReference type="GO" id="GO:0006935">
    <property type="term" value="P:chemotaxis"/>
    <property type="evidence" value="ECO:0007669"/>
    <property type="project" value="UniProtKB-UniRule"/>
</dbReference>
<dbReference type="PANTHER" id="PTHR35147:SF3">
    <property type="entry name" value="CHEMORECEPTOR GLUTAMINE DEAMIDASE CHED 1-RELATED"/>
    <property type="match status" value="1"/>
</dbReference>
<comment type="similarity">
    <text evidence="3">Belongs to the CheD family.</text>
</comment>
<evidence type="ECO:0000313" key="4">
    <source>
        <dbReference type="EMBL" id="EOD53471.1"/>
    </source>
</evidence>
<dbReference type="CDD" id="cd16352">
    <property type="entry name" value="CheD"/>
    <property type="match status" value="1"/>
</dbReference>
<dbReference type="HAMAP" id="MF_01440">
    <property type="entry name" value="CheD"/>
    <property type="match status" value="1"/>
</dbReference>
<proteinExistence type="inferred from homology"/>
<dbReference type="AlphaFoldDB" id="R1GYK4"/>
<comment type="catalytic activity">
    <reaction evidence="3">
        <text>L-glutaminyl-[protein] + H2O = L-glutamyl-[protein] + NH4(+)</text>
        <dbReference type="Rhea" id="RHEA:16441"/>
        <dbReference type="Rhea" id="RHEA-COMP:10207"/>
        <dbReference type="Rhea" id="RHEA-COMP:10208"/>
        <dbReference type="ChEBI" id="CHEBI:15377"/>
        <dbReference type="ChEBI" id="CHEBI:28938"/>
        <dbReference type="ChEBI" id="CHEBI:29973"/>
        <dbReference type="ChEBI" id="CHEBI:30011"/>
        <dbReference type="EC" id="3.5.1.44"/>
    </reaction>
</comment>
<dbReference type="Pfam" id="PF03975">
    <property type="entry name" value="CheD"/>
    <property type="match status" value="1"/>
</dbReference>
<dbReference type="SUPFAM" id="SSF64438">
    <property type="entry name" value="CNF1/YfiH-like putative cysteine hydrolases"/>
    <property type="match status" value="1"/>
</dbReference>
<evidence type="ECO:0000256" key="1">
    <source>
        <dbReference type="ARBA" id="ARBA00022500"/>
    </source>
</evidence>
<dbReference type="InterPro" id="IPR038592">
    <property type="entry name" value="CheD-like_sf"/>
</dbReference>
<accession>R1GYK4</accession>
<comment type="caution">
    <text evidence="4">The sequence shown here is derived from an EMBL/GenBank/DDBJ whole genome shotgun (WGS) entry which is preliminary data.</text>
</comment>
<dbReference type="EMBL" id="AQGQ01000217">
    <property type="protein sequence ID" value="EOD53471.1"/>
    <property type="molecule type" value="Genomic_DNA"/>
</dbReference>
<evidence type="ECO:0000256" key="2">
    <source>
        <dbReference type="ARBA" id="ARBA00022801"/>
    </source>
</evidence>
<dbReference type="PANTHER" id="PTHR35147">
    <property type="entry name" value="CHEMORECEPTOR GLUTAMINE DEAMIDASE CHED-RELATED"/>
    <property type="match status" value="1"/>
</dbReference>
<keyword evidence="2 3" id="KW-0378">Hydrolase</keyword>